<organism evidence="1 2">
    <name type="scientific">Hafnia alvei ATCC 51873</name>
    <dbReference type="NCBI Taxonomy" id="1002364"/>
    <lineage>
        <taxon>Bacteria</taxon>
        <taxon>Pseudomonadati</taxon>
        <taxon>Pseudomonadota</taxon>
        <taxon>Gammaproteobacteria</taxon>
        <taxon>Enterobacterales</taxon>
        <taxon>Hafniaceae</taxon>
        <taxon>Hafnia</taxon>
    </lineage>
</organism>
<dbReference type="HOGENOM" id="CLU_2916113_0_0_6"/>
<evidence type="ECO:0000313" key="2">
    <source>
        <dbReference type="Proteomes" id="UP000005959"/>
    </source>
</evidence>
<sequence>MAFFYISATSNYPALHRISFKQPHTLRHCDGDFVIKQMFYLNRFEMPHNSLPIKIYKKTNN</sequence>
<evidence type="ECO:0000313" key="1">
    <source>
        <dbReference type="EMBL" id="EHM38689.1"/>
    </source>
</evidence>
<reference evidence="1 2" key="1">
    <citation type="submission" date="2011-08" db="EMBL/GenBank/DDBJ databases">
        <authorList>
            <person name="Weinstock G."/>
            <person name="Sodergren E."/>
            <person name="Clifton S."/>
            <person name="Fulton L."/>
            <person name="Fulton B."/>
            <person name="Courtney L."/>
            <person name="Fronick C."/>
            <person name="Harrison M."/>
            <person name="Strong C."/>
            <person name="Farmer C."/>
            <person name="Delahaunty K."/>
            <person name="Markovic C."/>
            <person name="Hall O."/>
            <person name="Minx P."/>
            <person name="Tomlinson C."/>
            <person name="Mitreva M."/>
            <person name="Hou S."/>
            <person name="Chen J."/>
            <person name="Wollam A."/>
            <person name="Pepin K.H."/>
            <person name="Johnson M."/>
            <person name="Bhonagiri V."/>
            <person name="Zhang X."/>
            <person name="Suruliraj S."/>
            <person name="Warren W."/>
            <person name="Chinwalla A."/>
            <person name="Mardis E.R."/>
            <person name="Wilson R.K."/>
        </authorList>
    </citation>
    <scope>NUCLEOTIDE SEQUENCE [LARGE SCALE GENOMIC DNA]</scope>
    <source>
        <strain evidence="1 2">ATCC 51873</strain>
    </source>
</reference>
<dbReference type="Proteomes" id="UP000005959">
    <property type="component" value="Unassembled WGS sequence"/>
</dbReference>
<comment type="caution">
    <text evidence="1">The sequence shown here is derived from an EMBL/GenBank/DDBJ whole genome shotgun (WGS) entry which is preliminary data.</text>
</comment>
<protein>
    <submittedName>
        <fullName evidence="1">Uncharacterized protein</fullName>
    </submittedName>
</protein>
<accession>G9YC76</accession>
<name>G9YC76_HAFAL</name>
<gene>
    <name evidence="1" type="ORF">HMPREF0454_04209</name>
</gene>
<proteinExistence type="predicted"/>
<dbReference type="EMBL" id="AGCI01000100">
    <property type="protein sequence ID" value="EHM38689.1"/>
    <property type="molecule type" value="Genomic_DNA"/>
</dbReference>
<dbReference type="AlphaFoldDB" id="G9YC76"/>